<evidence type="ECO:0000256" key="9">
    <source>
        <dbReference type="ARBA" id="ARBA00042660"/>
    </source>
</evidence>
<dbReference type="InterPro" id="IPR050741">
    <property type="entry name" value="Acyl-CoA_dehydrogenase"/>
</dbReference>
<dbReference type="InterPro" id="IPR006089">
    <property type="entry name" value="Acyl-CoA_DH_CS"/>
</dbReference>
<dbReference type="FunFam" id="1.20.140.10:FF:000001">
    <property type="entry name" value="Acyl-CoA dehydrogenase"/>
    <property type="match status" value="1"/>
</dbReference>
<dbReference type="FunFam" id="1.10.540.10:FF:000009">
    <property type="entry name" value="Probable acyl-CoA dehydrogenase"/>
    <property type="match status" value="1"/>
</dbReference>
<dbReference type="InterPro" id="IPR037069">
    <property type="entry name" value="AcylCoA_DH/ox_N_sf"/>
</dbReference>
<comment type="cofactor">
    <cofactor evidence="1">
        <name>FAD</name>
        <dbReference type="ChEBI" id="CHEBI:57692"/>
    </cofactor>
</comment>
<evidence type="ECO:0000256" key="7">
    <source>
        <dbReference type="ARBA" id="ARBA00037085"/>
    </source>
</evidence>
<dbReference type="PROSITE" id="PS00073">
    <property type="entry name" value="ACYL_COA_DH_2"/>
    <property type="match status" value="1"/>
</dbReference>
<dbReference type="Pfam" id="PF02771">
    <property type="entry name" value="Acyl-CoA_dh_N"/>
    <property type="match status" value="1"/>
</dbReference>
<dbReference type="Pfam" id="PF02770">
    <property type="entry name" value="Acyl-CoA_dh_M"/>
    <property type="match status" value="1"/>
</dbReference>
<accession>A0A1H3UEB3</accession>
<dbReference type="PROSITE" id="PS00072">
    <property type="entry name" value="ACYL_COA_DH_1"/>
    <property type="match status" value="1"/>
</dbReference>
<dbReference type="InterPro" id="IPR013786">
    <property type="entry name" value="AcylCoA_DH/ox_N"/>
</dbReference>
<evidence type="ECO:0000256" key="6">
    <source>
        <dbReference type="ARBA" id="ARBA00023002"/>
    </source>
</evidence>
<comment type="pathway">
    <text evidence="2">Siderophore biosynthesis; mycobactin biosynthesis.</text>
</comment>
<dbReference type="InterPro" id="IPR009075">
    <property type="entry name" value="AcylCo_DH/oxidase_C"/>
</dbReference>
<dbReference type="Gene3D" id="1.10.540.10">
    <property type="entry name" value="Acyl-CoA dehydrogenase/oxidase, N-terminal domain"/>
    <property type="match status" value="1"/>
</dbReference>
<evidence type="ECO:0000256" key="3">
    <source>
        <dbReference type="ARBA" id="ARBA00009347"/>
    </source>
</evidence>
<dbReference type="GeneID" id="94695560"/>
<name>A0A1H3UEB3_9BURK</name>
<dbReference type="GO" id="GO:0003995">
    <property type="term" value="F:acyl-CoA dehydrogenase activity"/>
    <property type="evidence" value="ECO:0007669"/>
    <property type="project" value="InterPro"/>
</dbReference>
<dbReference type="PANTHER" id="PTHR48083:SF20">
    <property type="entry name" value="LONG-CHAIN SPECIFIC ACYL-COA DEHYDROGENASE, MITOCHONDRIAL"/>
    <property type="match status" value="1"/>
</dbReference>
<dbReference type="InterPro" id="IPR009100">
    <property type="entry name" value="AcylCoA_DH/oxidase_NM_dom_sf"/>
</dbReference>
<organism evidence="13 14">
    <name type="scientific">Delftia lacustris</name>
    <dbReference type="NCBI Taxonomy" id="558537"/>
    <lineage>
        <taxon>Bacteria</taxon>
        <taxon>Pseudomonadati</taxon>
        <taxon>Pseudomonadota</taxon>
        <taxon>Betaproteobacteria</taxon>
        <taxon>Burkholderiales</taxon>
        <taxon>Comamonadaceae</taxon>
        <taxon>Delftia</taxon>
    </lineage>
</organism>
<dbReference type="Pfam" id="PF00441">
    <property type="entry name" value="Acyl-CoA_dh_1"/>
    <property type="match status" value="1"/>
</dbReference>
<feature type="domain" description="Acyl-CoA dehydrogenase/oxidase N-terminal" evidence="12">
    <location>
        <begin position="12"/>
        <end position="121"/>
    </location>
</feature>
<evidence type="ECO:0000256" key="2">
    <source>
        <dbReference type="ARBA" id="ARBA00005102"/>
    </source>
</evidence>
<feature type="domain" description="Acyl-CoA dehydrogenase/oxidase C-terminal" evidence="10">
    <location>
        <begin position="232"/>
        <end position="379"/>
    </location>
</feature>
<evidence type="ECO:0000313" key="13">
    <source>
        <dbReference type="EMBL" id="SDZ60774.1"/>
    </source>
</evidence>
<dbReference type="EMBL" id="FNPE01000043">
    <property type="protein sequence ID" value="SDZ60774.1"/>
    <property type="molecule type" value="Genomic_DNA"/>
</dbReference>
<evidence type="ECO:0000256" key="8">
    <source>
        <dbReference type="ARBA" id="ARBA00040394"/>
    </source>
</evidence>
<dbReference type="RefSeq" id="WP_074924217.1">
    <property type="nucleotide sequence ID" value="NZ_CP141274.1"/>
</dbReference>
<dbReference type="Gene3D" id="2.40.110.10">
    <property type="entry name" value="Butyryl-CoA Dehydrogenase, subunit A, domain 2"/>
    <property type="match status" value="1"/>
</dbReference>
<dbReference type="SUPFAM" id="SSF47203">
    <property type="entry name" value="Acyl-CoA dehydrogenase C-terminal domain-like"/>
    <property type="match status" value="1"/>
</dbReference>
<dbReference type="GO" id="GO:0033539">
    <property type="term" value="P:fatty acid beta-oxidation using acyl-CoA dehydrogenase"/>
    <property type="evidence" value="ECO:0007669"/>
    <property type="project" value="TreeGrafter"/>
</dbReference>
<feature type="domain" description="Acyl-CoA oxidase/dehydrogenase middle" evidence="11">
    <location>
        <begin position="125"/>
        <end position="220"/>
    </location>
</feature>
<evidence type="ECO:0000259" key="12">
    <source>
        <dbReference type="Pfam" id="PF02771"/>
    </source>
</evidence>
<dbReference type="AlphaFoldDB" id="A0A1H3UEB3"/>
<sequence>MQDLTERSVYREDHEQFREQARRFFEREIVPHHAEWERQGIVPKEVWRKAGREGLLNPMLPEPYGGGGDFGHAAVLLEEIARTGASGLGFPLHSDIVAPYIHAYGSKAQKDRWLPRMAAGELIGAIAMTEPGAGSDLKSVRTTARREGDHYVLNGQKTFITNGINSELVIVVAKTAPEMGAKGVSLIVVEDGMPGFSKGRKLEKIGLMAQDTSELFFDNVRVPADHLLGEENAGFRYLMHELAQERLVVAVRAAASIEAFLHKTIAYTRERKAFGQPVFDFQNTRFKLAEAKAQAIMLRVFVDDCIALHLRRALAPDRAAMVKLNATALQNRLLDEFLQLHGGYGYMTEYQIGRAWTDARIGRIYGGSDEIMKEIIGRTL</sequence>
<dbReference type="Proteomes" id="UP000183417">
    <property type="component" value="Unassembled WGS sequence"/>
</dbReference>
<dbReference type="FunFam" id="2.40.110.10:FF:000002">
    <property type="entry name" value="Acyl-CoA dehydrogenase fadE12"/>
    <property type="match status" value="1"/>
</dbReference>
<evidence type="ECO:0000256" key="5">
    <source>
        <dbReference type="ARBA" id="ARBA00022827"/>
    </source>
</evidence>
<dbReference type="Gene3D" id="1.20.140.10">
    <property type="entry name" value="Butyryl-CoA Dehydrogenase, subunit A, domain 3"/>
    <property type="match status" value="1"/>
</dbReference>
<dbReference type="GO" id="GO:0005737">
    <property type="term" value="C:cytoplasm"/>
    <property type="evidence" value="ECO:0007669"/>
    <property type="project" value="TreeGrafter"/>
</dbReference>
<dbReference type="GO" id="GO:0050660">
    <property type="term" value="F:flavin adenine dinucleotide binding"/>
    <property type="evidence" value="ECO:0007669"/>
    <property type="project" value="InterPro"/>
</dbReference>
<keyword evidence="4" id="KW-0285">Flavoprotein</keyword>
<proteinExistence type="inferred from homology"/>
<evidence type="ECO:0000313" key="14">
    <source>
        <dbReference type="Proteomes" id="UP000183417"/>
    </source>
</evidence>
<evidence type="ECO:0000259" key="11">
    <source>
        <dbReference type="Pfam" id="PF02770"/>
    </source>
</evidence>
<dbReference type="InterPro" id="IPR006091">
    <property type="entry name" value="Acyl-CoA_Oxase/DH_mid-dom"/>
</dbReference>
<dbReference type="PANTHER" id="PTHR48083">
    <property type="entry name" value="MEDIUM-CHAIN SPECIFIC ACYL-COA DEHYDROGENASE, MITOCHONDRIAL-RELATED"/>
    <property type="match status" value="1"/>
</dbReference>
<dbReference type="InterPro" id="IPR046373">
    <property type="entry name" value="Acyl-CoA_Oxase/DH_mid-dom_sf"/>
</dbReference>
<evidence type="ECO:0000256" key="4">
    <source>
        <dbReference type="ARBA" id="ARBA00022630"/>
    </source>
</evidence>
<reference evidence="13 14" key="1">
    <citation type="submission" date="2016-10" db="EMBL/GenBank/DDBJ databases">
        <authorList>
            <person name="de Groot N.N."/>
        </authorList>
    </citation>
    <scope>NUCLEOTIDE SEQUENCE [LARGE SCALE GENOMIC DNA]</scope>
    <source>
        <strain evidence="13 14">LMG 24775</strain>
    </source>
</reference>
<protein>
    <recommendedName>
        <fullName evidence="8">Acyl-[acyl-carrier-protein] dehydrogenase MbtN</fullName>
    </recommendedName>
    <alternativeName>
        <fullName evidence="9">Mycobactin synthase protein N</fullName>
    </alternativeName>
</protein>
<evidence type="ECO:0000259" key="10">
    <source>
        <dbReference type="Pfam" id="PF00441"/>
    </source>
</evidence>
<keyword evidence="5" id="KW-0274">FAD</keyword>
<comment type="function">
    <text evidence="7">Catalyzes the dehydrogenation at the alpha-beta position of ACP-bound acyl chains. This results in the introduction of a double bond in the lipidic chain, which is further transferred to the epsilon-amino group of lysine residue in the mycobactin core by MbtK.</text>
</comment>
<evidence type="ECO:0000256" key="1">
    <source>
        <dbReference type="ARBA" id="ARBA00001974"/>
    </source>
</evidence>
<gene>
    <name evidence="13" type="ORF">SAMN05421547_1432</name>
</gene>
<keyword evidence="6" id="KW-0560">Oxidoreductase</keyword>
<comment type="similarity">
    <text evidence="3">Belongs to the acyl-CoA dehydrogenase family.</text>
</comment>
<dbReference type="InterPro" id="IPR036250">
    <property type="entry name" value="AcylCo_DH-like_C"/>
</dbReference>
<dbReference type="SUPFAM" id="SSF56645">
    <property type="entry name" value="Acyl-CoA dehydrogenase NM domain-like"/>
    <property type="match status" value="1"/>
</dbReference>